<protein>
    <submittedName>
        <fullName evidence="2">Uncharacterized protein</fullName>
    </submittedName>
</protein>
<dbReference type="AlphaFoldDB" id="A0AAN7LT49"/>
<evidence type="ECO:0000256" key="1">
    <source>
        <dbReference type="SAM" id="MobiDB-lite"/>
    </source>
</evidence>
<feature type="region of interest" description="Disordered" evidence="1">
    <location>
        <begin position="38"/>
        <end position="79"/>
    </location>
</feature>
<organism evidence="2 3">
    <name type="scientific">Trapa natans</name>
    <name type="common">Water chestnut</name>
    <dbReference type="NCBI Taxonomy" id="22666"/>
    <lineage>
        <taxon>Eukaryota</taxon>
        <taxon>Viridiplantae</taxon>
        <taxon>Streptophyta</taxon>
        <taxon>Embryophyta</taxon>
        <taxon>Tracheophyta</taxon>
        <taxon>Spermatophyta</taxon>
        <taxon>Magnoliopsida</taxon>
        <taxon>eudicotyledons</taxon>
        <taxon>Gunneridae</taxon>
        <taxon>Pentapetalae</taxon>
        <taxon>rosids</taxon>
        <taxon>malvids</taxon>
        <taxon>Myrtales</taxon>
        <taxon>Lythraceae</taxon>
        <taxon>Trapa</taxon>
    </lineage>
</organism>
<dbReference type="EMBL" id="JAXQNO010000012">
    <property type="protein sequence ID" value="KAK4787150.1"/>
    <property type="molecule type" value="Genomic_DNA"/>
</dbReference>
<evidence type="ECO:0000313" key="2">
    <source>
        <dbReference type="EMBL" id="KAK4787150.1"/>
    </source>
</evidence>
<keyword evidence="3" id="KW-1185">Reference proteome</keyword>
<dbReference type="Proteomes" id="UP001346149">
    <property type="component" value="Unassembled WGS sequence"/>
</dbReference>
<accession>A0AAN7LT49</accession>
<feature type="compositionally biased region" description="Basic and acidic residues" evidence="1">
    <location>
        <begin position="48"/>
        <end position="63"/>
    </location>
</feature>
<gene>
    <name evidence="2" type="ORF">SAY86_010983</name>
</gene>
<comment type="caution">
    <text evidence="2">The sequence shown here is derived from an EMBL/GenBank/DDBJ whole genome shotgun (WGS) entry which is preliminary data.</text>
</comment>
<proteinExistence type="predicted"/>
<name>A0AAN7LT49_TRANT</name>
<evidence type="ECO:0000313" key="3">
    <source>
        <dbReference type="Proteomes" id="UP001346149"/>
    </source>
</evidence>
<reference evidence="2 3" key="1">
    <citation type="journal article" date="2023" name="Hortic Res">
        <title>Pangenome of water caltrop reveals structural variations and asymmetric subgenome divergence after allopolyploidization.</title>
        <authorList>
            <person name="Zhang X."/>
            <person name="Chen Y."/>
            <person name="Wang L."/>
            <person name="Yuan Y."/>
            <person name="Fang M."/>
            <person name="Shi L."/>
            <person name="Lu R."/>
            <person name="Comes H.P."/>
            <person name="Ma Y."/>
            <person name="Chen Y."/>
            <person name="Huang G."/>
            <person name="Zhou Y."/>
            <person name="Zheng Z."/>
            <person name="Qiu Y."/>
        </authorList>
    </citation>
    <scope>NUCLEOTIDE SEQUENCE [LARGE SCALE GENOMIC DNA]</scope>
    <source>
        <strain evidence="2">F231</strain>
    </source>
</reference>
<sequence length="79" mass="9057">MKGWLSVQYTNPILQLAKSCQFVISRQSMSTSLTEMVTEEMEMGSASRHTEPHRTDSIAENKNKGKLNLRPTDSKMRRQ</sequence>